<dbReference type="OrthoDB" id="176203at2"/>
<keyword evidence="6" id="KW-1133">Transmembrane helix</keyword>
<dbReference type="SMART" id="SM00267">
    <property type="entry name" value="GGDEF"/>
    <property type="match status" value="1"/>
</dbReference>
<dbReference type="GO" id="GO:0043709">
    <property type="term" value="P:cell adhesion involved in single-species biofilm formation"/>
    <property type="evidence" value="ECO:0007669"/>
    <property type="project" value="TreeGrafter"/>
</dbReference>
<dbReference type="Gene3D" id="2.60.40.10">
    <property type="entry name" value="Immunoglobulins"/>
    <property type="match status" value="1"/>
</dbReference>
<feature type="signal peptide" evidence="7">
    <location>
        <begin position="1"/>
        <end position="22"/>
    </location>
</feature>
<dbReference type="SUPFAM" id="SSF55073">
    <property type="entry name" value="Nucleotide cyclase"/>
    <property type="match status" value="1"/>
</dbReference>
<dbReference type="Gene3D" id="3.30.70.270">
    <property type="match status" value="1"/>
</dbReference>
<keyword evidence="4" id="KW-0175">Coiled coil</keyword>
<dbReference type="InterPro" id="IPR043128">
    <property type="entry name" value="Rev_trsase/Diguanyl_cyclase"/>
</dbReference>
<dbReference type="InterPro" id="IPR013783">
    <property type="entry name" value="Ig-like_fold"/>
</dbReference>
<feature type="compositionally biased region" description="Polar residues" evidence="5">
    <location>
        <begin position="29"/>
        <end position="38"/>
    </location>
</feature>
<gene>
    <name evidence="9" type="ORF">N788_04545</name>
</gene>
<dbReference type="GO" id="GO:1902201">
    <property type="term" value="P:negative regulation of bacterial-type flagellum-dependent cell motility"/>
    <property type="evidence" value="ECO:0007669"/>
    <property type="project" value="TreeGrafter"/>
</dbReference>
<name>A0A087MH08_9GAMM</name>
<feature type="region of interest" description="Disordered" evidence="5">
    <location>
        <begin position="486"/>
        <end position="505"/>
    </location>
</feature>
<dbReference type="PATRIC" id="fig|1121014.3.peg.1796"/>
<dbReference type="PROSITE" id="PS50887">
    <property type="entry name" value="GGDEF"/>
    <property type="match status" value="1"/>
</dbReference>
<dbReference type="AlphaFoldDB" id="A0A087MH08"/>
<dbReference type="GO" id="GO:0052621">
    <property type="term" value="F:diguanylate cyclase activity"/>
    <property type="evidence" value="ECO:0007669"/>
    <property type="project" value="UniProtKB-EC"/>
</dbReference>
<dbReference type="PANTHER" id="PTHR45138:SF9">
    <property type="entry name" value="DIGUANYLATE CYCLASE DGCM-RELATED"/>
    <property type="match status" value="1"/>
</dbReference>
<keyword evidence="10" id="KW-1185">Reference proteome</keyword>
<sequence length="960" mass="105031">MRPLLPLLIVLTLLACPASSPAETVPGTPLSNSYGSEQTRAKPGHLTLATTPDGQLFAGNHDGVLRFNGIDWRLTALPARSAAHSIATGNDGLVYVGGYDTFGRLAPDGEGGLAYEELLDAAGLVGDQRHLGFVYQVMVAPGGVYFRSENRLILLPADGGKASSWPLPEATRSFFQAKGGLLARIQGQGLVRFEDGEFVLVPGGEALADVALAGVVEREDGLLLVSHDGLMLADDNGIRKLDGAASEMLSGMRSYAVRGLADGSVVVGTLEGQLLRFDEQLRVRQKLDLGNYGVLALDVDREGGLWVATESELRRLKLPSPWSHLGASQGIAGNPNDFEWHDGALWLATSQGVQRLRPTEAGPPLAERLPWTNYEAYALLSAKGDLLVGVREGLLVVEPGSQEPRRLYEHPHHGVFALMPSRHDESLAYGLAGPDLLLLHRRQGKWQAGPLVSLDGISVYGVEEGERAGELWFGDTRGPLQRWSIDPQSGEVSSRQTYDDSQGLPVNPQFGTSVYRFDDAIHAASGDASFRFDGQRFVADKAPPATLVDRPHELSVEQTPLGDYAYTTRELWHRPPGQDEWRPLYPGGRGLAGYSYVRYGQDGVLRIATWTGLLQFNPEESMPDTAPLQLGMESVLARNEAGETRVMPTRTDSTEPVRLPPGYSLTLRFAMVSMESGAEFRYLLHGVTPEWSEWADRDLFIRALPAGDYALEVQARTGTGRQPAGMTYRFRVLPYWYETWWVQALLGLALLGAGLAVAMWLVRLRTERFMQANRRLEARIAERTHELEDANRKLAELATEDALTGVANRRALENGLRREWFRCLDQRRPLSVLMIDVDHFKAYNDAHGHLEGDVQLRGIAQRLAQQHDPQRELLSRYGGEEFALLLPGVHVQEASRRAEVIRAAIAASDAGMTVSIGVAGMVPDVQSEPDGLLRRADAALYEAKRAGRNKVATDAGSPAG</sequence>
<dbReference type="PANTHER" id="PTHR45138">
    <property type="entry name" value="REGULATORY COMPONENTS OF SENSORY TRANSDUCTION SYSTEM"/>
    <property type="match status" value="1"/>
</dbReference>
<keyword evidence="7" id="KW-0732">Signal</keyword>
<dbReference type="STRING" id="1121014.N788_04545"/>
<dbReference type="CDD" id="cd01949">
    <property type="entry name" value="GGDEF"/>
    <property type="match status" value="1"/>
</dbReference>
<evidence type="ECO:0000313" key="10">
    <source>
        <dbReference type="Proteomes" id="UP000029085"/>
    </source>
</evidence>
<evidence type="ECO:0000256" key="2">
    <source>
        <dbReference type="ARBA" id="ARBA00012528"/>
    </source>
</evidence>
<proteinExistence type="predicted"/>
<comment type="catalytic activity">
    <reaction evidence="3">
        <text>2 GTP = 3',3'-c-di-GMP + 2 diphosphate</text>
        <dbReference type="Rhea" id="RHEA:24898"/>
        <dbReference type="ChEBI" id="CHEBI:33019"/>
        <dbReference type="ChEBI" id="CHEBI:37565"/>
        <dbReference type="ChEBI" id="CHEBI:58805"/>
        <dbReference type="EC" id="2.7.7.65"/>
    </reaction>
</comment>
<evidence type="ECO:0000256" key="3">
    <source>
        <dbReference type="ARBA" id="ARBA00034247"/>
    </source>
</evidence>
<keyword evidence="6" id="KW-0472">Membrane</keyword>
<dbReference type="Gene3D" id="2.130.10.10">
    <property type="entry name" value="YVTN repeat-like/Quinoprotein amine dehydrogenase"/>
    <property type="match status" value="2"/>
</dbReference>
<feature type="region of interest" description="Disordered" evidence="5">
    <location>
        <begin position="20"/>
        <end position="41"/>
    </location>
</feature>
<dbReference type="InterPro" id="IPR015943">
    <property type="entry name" value="WD40/YVTN_repeat-like_dom_sf"/>
</dbReference>
<evidence type="ECO:0000256" key="5">
    <source>
        <dbReference type="SAM" id="MobiDB-lite"/>
    </source>
</evidence>
<dbReference type="EC" id="2.7.7.65" evidence="2"/>
<evidence type="ECO:0000256" key="1">
    <source>
        <dbReference type="ARBA" id="ARBA00001946"/>
    </source>
</evidence>
<accession>A0A087MH08</accession>
<feature type="transmembrane region" description="Helical" evidence="6">
    <location>
        <begin position="740"/>
        <end position="762"/>
    </location>
</feature>
<comment type="cofactor">
    <cofactor evidence="1">
        <name>Mg(2+)</name>
        <dbReference type="ChEBI" id="CHEBI:18420"/>
    </cofactor>
</comment>
<dbReference type="InterPro" id="IPR029787">
    <property type="entry name" value="Nucleotide_cyclase"/>
</dbReference>
<evidence type="ECO:0000256" key="6">
    <source>
        <dbReference type="SAM" id="Phobius"/>
    </source>
</evidence>
<dbReference type="Pfam" id="PF00990">
    <property type="entry name" value="GGDEF"/>
    <property type="match status" value="1"/>
</dbReference>
<organism evidence="9 10">
    <name type="scientific">Arenimonas donghaensis DSM 18148 = HO3-R19</name>
    <dbReference type="NCBI Taxonomy" id="1121014"/>
    <lineage>
        <taxon>Bacteria</taxon>
        <taxon>Pseudomonadati</taxon>
        <taxon>Pseudomonadota</taxon>
        <taxon>Gammaproteobacteria</taxon>
        <taxon>Lysobacterales</taxon>
        <taxon>Lysobacteraceae</taxon>
        <taxon>Arenimonas</taxon>
    </lineage>
</organism>
<dbReference type="Proteomes" id="UP000029085">
    <property type="component" value="Unassembled WGS sequence"/>
</dbReference>
<dbReference type="GO" id="GO:0005886">
    <property type="term" value="C:plasma membrane"/>
    <property type="evidence" value="ECO:0007669"/>
    <property type="project" value="TreeGrafter"/>
</dbReference>
<feature type="coiled-coil region" evidence="4">
    <location>
        <begin position="773"/>
        <end position="800"/>
    </location>
</feature>
<reference evidence="10" key="1">
    <citation type="submission" date="2013-08" db="EMBL/GenBank/DDBJ databases">
        <title>Genome sequencing of Arenimonas donghaensis.</title>
        <authorList>
            <person name="Chen F."/>
            <person name="Wang G."/>
        </authorList>
    </citation>
    <scope>NUCLEOTIDE SEQUENCE [LARGE SCALE GENOMIC DNA]</scope>
    <source>
        <strain evidence="10">HO3-R19</strain>
    </source>
</reference>
<comment type="caution">
    <text evidence="9">The sequence shown here is derived from an EMBL/GenBank/DDBJ whole genome shotgun (WGS) entry which is preliminary data.</text>
</comment>
<dbReference type="NCBIfam" id="TIGR00254">
    <property type="entry name" value="GGDEF"/>
    <property type="match status" value="1"/>
</dbReference>
<dbReference type="FunFam" id="3.30.70.270:FF:000001">
    <property type="entry name" value="Diguanylate cyclase domain protein"/>
    <property type="match status" value="1"/>
</dbReference>
<feature type="chain" id="PRO_5001826205" description="diguanylate cyclase" evidence="7">
    <location>
        <begin position="23"/>
        <end position="960"/>
    </location>
</feature>
<keyword evidence="6" id="KW-0812">Transmembrane</keyword>
<evidence type="ECO:0000256" key="4">
    <source>
        <dbReference type="SAM" id="Coils"/>
    </source>
</evidence>
<feature type="compositionally biased region" description="Polar residues" evidence="5">
    <location>
        <begin position="486"/>
        <end position="500"/>
    </location>
</feature>
<dbReference type="EMBL" id="AVCJ01000023">
    <property type="protein sequence ID" value="KFL36161.1"/>
    <property type="molecule type" value="Genomic_DNA"/>
</dbReference>
<feature type="domain" description="GGDEF" evidence="8">
    <location>
        <begin position="828"/>
        <end position="956"/>
    </location>
</feature>
<dbReference type="InterPro" id="IPR000160">
    <property type="entry name" value="GGDEF_dom"/>
</dbReference>
<protein>
    <recommendedName>
        <fullName evidence="2">diguanylate cyclase</fullName>
        <ecNumber evidence="2">2.7.7.65</ecNumber>
    </recommendedName>
</protein>
<dbReference type="SUPFAM" id="SSF63829">
    <property type="entry name" value="Calcium-dependent phosphotriesterase"/>
    <property type="match status" value="1"/>
</dbReference>
<dbReference type="PROSITE" id="PS51257">
    <property type="entry name" value="PROKAR_LIPOPROTEIN"/>
    <property type="match status" value="1"/>
</dbReference>
<evidence type="ECO:0000259" key="8">
    <source>
        <dbReference type="PROSITE" id="PS50887"/>
    </source>
</evidence>
<dbReference type="RefSeq" id="WP_034224106.1">
    <property type="nucleotide sequence ID" value="NZ_AVCJ01000023.1"/>
</dbReference>
<reference evidence="9 10" key="2">
    <citation type="journal article" date="2015" name="Stand. Genomic Sci.">
        <title>High quality draft genomic sequence of Arenimonas donghaensis DSM 18148(T).</title>
        <authorList>
            <person name="Chen F."/>
            <person name="Wang H."/>
            <person name="Cao Y."/>
            <person name="Li X."/>
            <person name="Wang G."/>
        </authorList>
    </citation>
    <scope>NUCLEOTIDE SEQUENCE [LARGE SCALE GENOMIC DNA]</scope>
    <source>
        <strain evidence="9 10">HO3-R19</strain>
    </source>
</reference>
<evidence type="ECO:0000256" key="7">
    <source>
        <dbReference type="SAM" id="SignalP"/>
    </source>
</evidence>
<evidence type="ECO:0000313" key="9">
    <source>
        <dbReference type="EMBL" id="KFL36161.1"/>
    </source>
</evidence>
<dbReference type="InterPro" id="IPR050469">
    <property type="entry name" value="Diguanylate_Cyclase"/>
</dbReference>